<proteinExistence type="inferred from homology"/>
<name>A0AAQ3LFE4_9BACT</name>
<evidence type="ECO:0000256" key="1">
    <source>
        <dbReference type="ARBA" id="ARBA00006056"/>
    </source>
</evidence>
<dbReference type="PANTHER" id="PTHR11091:SF0">
    <property type="entry name" value="MALATE DEHYDROGENASE"/>
    <property type="match status" value="1"/>
</dbReference>
<dbReference type="EMBL" id="CP136920">
    <property type="protein sequence ID" value="WOO40999.1"/>
    <property type="molecule type" value="Genomic_DNA"/>
</dbReference>
<dbReference type="Proteomes" id="UP001304300">
    <property type="component" value="Chromosome"/>
</dbReference>
<dbReference type="RefSeq" id="WP_317833312.1">
    <property type="nucleotide sequence ID" value="NZ_CP136920.1"/>
</dbReference>
<evidence type="ECO:0000313" key="3">
    <source>
        <dbReference type="EMBL" id="WOO40999.1"/>
    </source>
</evidence>
<keyword evidence="2" id="KW-0560">Oxidoreductase</keyword>
<dbReference type="AlphaFoldDB" id="A0AAQ3LFE4"/>
<dbReference type="Gene3D" id="3.30.1370.60">
    <property type="entry name" value="Hypothetical oxidoreductase yiak, domain 2"/>
    <property type="match status" value="1"/>
</dbReference>
<dbReference type="SUPFAM" id="SSF89733">
    <property type="entry name" value="L-sulfolactate dehydrogenase-like"/>
    <property type="match status" value="1"/>
</dbReference>
<sequence>MSETFYVVPTEKHNALVAAAYLARGFDEAEAAAAAKFSAHASRHGIRTHNALKALHLDHLFGSAAGGCVPKAEIEKKENRFAAAEIWNANKKLGQATAYEAMDECIALADKHGIGQVSVDNAFHYLWGGGYVMEAASRGYIAYTNCTAALAEVVPFGGKFPTLGTNPHSWGFPTVDAVGFPVVVDWATSVIAMGRVQQLAREGSQLPPNAAVDSDGNVTTDPAKVAALTTFGAHKGYGLSLINELVGAYIGGSLPTLRSRWDQVPEEKHTPAFYFQVIHPEAMSGGDFSFGRSQSENVKAVIDDVIGHGNDGCILPGEFEARAAKKSDAAGGLLFSEAEVHGFNEIAQECGEAEWSLADFKTAE</sequence>
<organism evidence="3 4">
    <name type="scientific">Rubellicoccus peritrichatus</name>
    <dbReference type="NCBI Taxonomy" id="3080537"/>
    <lineage>
        <taxon>Bacteria</taxon>
        <taxon>Pseudomonadati</taxon>
        <taxon>Verrucomicrobiota</taxon>
        <taxon>Opitutia</taxon>
        <taxon>Puniceicoccales</taxon>
        <taxon>Cerasicoccaceae</taxon>
        <taxon>Rubellicoccus</taxon>
    </lineage>
</organism>
<dbReference type="GO" id="GO:0016491">
    <property type="term" value="F:oxidoreductase activity"/>
    <property type="evidence" value="ECO:0007669"/>
    <property type="project" value="UniProtKB-KW"/>
</dbReference>
<dbReference type="KEGG" id="puo:RZN69_20460"/>
<dbReference type="InterPro" id="IPR036111">
    <property type="entry name" value="Mal/L-sulfo/L-lacto_DH-like_sf"/>
</dbReference>
<dbReference type="InterPro" id="IPR043144">
    <property type="entry name" value="Mal/L-sulf/L-lact_DH-like_ah"/>
</dbReference>
<gene>
    <name evidence="3" type="ORF">RZN69_20460</name>
</gene>
<dbReference type="Pfam" id="PF02615">
    <property type="entry name" value="Ldh_2"/>
    <property type="match status" value="1"/>
</dbReference>
<reference evidence="3 4" key="1">
    <citation type="submission" date="2023-10" db="EMBL/GenBank/DDBJ databases">
        <title>Rubellicoccus peritrichatus gen. nov., sp. nov., isolated from an algae of coral reef tank.</title>
        <authorList>
            <person name="Luo J."/>
        </authorList>
    </citation>
    <scope>NUCLEOTIDE SEQUENCE [LARGE SCALE GENOMIC DNA]</scope>
    <source>
        <strain evidence="3 4">CR14</strain>
    </source>
</reference>
<dbReference type="InterPro" id="IPR003767">
    <property type="entry name" value="Malate/L-lactate_DH-like"/>
</dbReference>
<keyword evidence="4" id="KW-1185">Reference proteome</keyword>
<dbReference type="PANTHER" id="PTHR11091">
    <property type="entry name" value="OXIDOREDUCTASE-RELATED"/>
    <property type="match status" value="1"/>
</dbReference>
<dbReference type="InterPro" id="IPR043143">
    <property type="entry name" value="Mal/L-sulf/L-lact_DH-like_NADP"/>
</dbReference>
<comment type="similarity">
    <text evidence="1">Belongs to the LDH2/MDH2 oxidoreductase family.</text>
</comment>
<evidence type="ECO:0000313" key="4">
    <source>
        <dbReference type="Proteomes" id="UP001304300"/>
    </source>
</evidence>
<accession>A0AAQ3LFE4</accession>
<dbReference type="Gene3D" id="1.10.1530.10">
    <property type="match status" value="1"/>
</dbReference>
<evidence type="ECO:0000256" key="2">
    <source>
        <dbReference type="ARBA" id="ARBA00023002"/>
    </source>
</evidence>
<protein>
    <submittedName>
        <fullName evidence="3">Ldh family oxidoreductase</fullName>
    </submittedName>
</protein>